<keyword evidence="4" id="KW-0520">NAD</keyword>
<dbReference type="Gene3D" id="3.40.50.720">
    <property type="entry name" value="NAD(P)-binding Rossmann-like Domain"/>
    <property type="match status" value="1"/>
</dbReference>
<comment type="caution">
    <text evidence="6">The sequence shown here is derived from an EMBL/GenBank/DDBJ whole genome shotgun (WGS) entry which is preliminary data.</text>
</comment>
<dbReference type="InterPro" id="IPR028161">
    <property type="entry name" value="Met8-like"/>
</dbReference>
<protein>
    <recommendedName>
        <fullName evidence="2">precorrin-2 dehydrogenase</fullName>
        <ecNumber evidence="2">1.3.1.76</ecNumber>
    </recommendedName>
</protein>
<keyword evidence="5" id="KW-0627">Porphyrin biosynthesis</keyword>
<evidence type="ECO:0000256" key="4">
    <source>
        <dbReference type="ARBA" id="ARBA00023027"/>
    </source>
</evidence>
<gene>
    <name evidence="6" type="ORF">ACELLULO517_03210</name>
</gene>
<sequence length="193" mass="21216">MIPVSLDPRALNLGLAGHGPAALRRWQLIAEGGAMQAQCFADAPDAALQASAGEACRLGLPDEETLSRLDVLWIVGMPDDEAAALAQRARRHKILVNVEDRREHCTFHNAAEVRRGALLLTVSTDGRSPGLAQRIRGFLAQTFGPEWGERLEMIGNQRDEWRRGGDDLPVLAAKTETFLQQNGWLAELTPHRK</sequence>
<proteinExistence type="predicted"/>
<dbReference type="GO" id="GO:0019354">
    <property type="term" value="P:siroheme biosynthetic process"/>
    <property type="evidence" value="ECO:0007669"/>
    <property type="project" value="InterPro"/>
</dbReference>
<dbReference type="Pfam" id="PF13241">
    <property type="entry name" value="NAD_binding_7"/>
    <property type="match status" value="1"/>
</dbReference>
<dbReference type="Gene3D" id="3.30.160.110">
    <property type="entry name" value="Siroheme synthase, domain 2"/>
    <property type="match status" value="1"/>
</dbReference>
<dbReference type="Proteomes" id="UP000721844">
    <property type="component" value="Unassembled WGS sequence"/>
</dbReference>
<dbReference type="EC" id="1.3.1.76" evidence="2"/>
<dbReference type="EMBL" id="JAESVA010000001">
    <property type="protein sequence ID" value="MCB8879231.1"/>
    <property type="molecule type" value="Genomic_DNA"/>
</dbReference>
<accession>A0A963YXY4</accession>
<evidence type="ECO:0000313" key="7">
    <source>
        <dbReference type="Proteomes" id="UP000721844"/>
    </source>
</evidence>
<evidence type="ECO:0000256" key="5">
    <source>
        <dbReference type="ARBA" id="ARBA00023244"/>
    </source>
</evidence>
<dbReference type="GO" id="GO:0043115">
    <property type="term" value="F:precorrin-2 dehydrogenase activity"/>
    <property type="evidence" value="ECO:0007669"/>
    <property type="project" value="UniProtKB-EC"/>
</dbReference>
<dbReference type="AlphaFoldDB" id="A0A963YXY4"/>
<evidence type="ECO:0000256" key="2">
    <source>
        <dbReference type="ARBA" id="ARBA00012400"/>
    </source>
</evidence>
<evidence type="ECO:0000256" key="3">
    <source>
        <dbReference type="ARBA" id="ARBA00023002"/>
    </source>
</evidence>
<organism evidence="6 7">
    <name type="scientific">Acidisoma cellulosilyticum</name>
    <dbReference type="NCBI Taxonomy" id="2802395"/>
    <lineage>
        <taxon>Bacteria</taxon>
        <taxon>Pseudomonadati</taxon>
        <taxon>Pseudomonadota</taxon>
        <taxon>Alphaproteobacteria</taxon>
        <taxon>Acetobacterales</taxon>
        <taxon>Acidocellaceae</taxon>
        <taxon>Acidisoma</taxon>
    </lineage>
</organism>
<dbReference type="PANTHER" id="PTHR35330:SF1">
    <property type="entry name" value="SIROHEME BIOSYNTHESIS PROTEIN MET8"/>
    <property type="match status" value="1"/>
</dbReference>
<dbReference type="RefSeq" id="WP_227305822.1">
    <property type="nucleotide sequence ID" value="NZ_JAESVA010000001.1"/>
</dbReference>
<dbReference type="GO" id="GO:0004325">
    <property type="term" value="F:ferrochelatase activity"/>
    <property type="evidence" value="ECO:0007669"/>
    <property type="project" value="InterPro"/>
</dbReference>
<name>A0A963YXY4_9PROT</name>
<evidence type="ECO:0000313" key="6">
    <source>
        <dbReference type="EMBL" id="MCB8879231.1"/>
    </source>
</evidence>
<keyword evidence="3" id="KW-0560">Oxidoreductase</keyword>
<evidence type="ECO:0000256" key="1">
    <source>
        <dbReference type="ARBA" id="ARBA00005010"/>
    </source>
</evidence>
<dbReference type="PANTHER" id="PTHR35330">
    <property type="entry name" value="SIROHEME BIOSYNTHESIS PROTEIN MET8"/>
    <property type="match status" value="1"/>
</dbReference>
<comment type="pathway">
    <text evidence="1">Porphyrin-containing compound metabolism; siroheme biosynthesis; sirohydrochlorin from precorrin-2: step 1/1.</text>
</comment>
<keyword evidence="7" id="KW-1185">Reference proteome</keyword>
<dbReference type="SUPFAM" id="SSF75615">
    <property type="entry name" value="Siroheme synthase middle domains-like"/>
    <property type="match status" value="1"/>
</dbReference>
<reference evidence="6 7" key="1">
    <citation type="journal article" date="2021" name="Microorganisms">
        <title>Acidisoma silvae sp. nov. and Acidisomacellulosilytica sp. nov., Two Acidophilic Bacteria Isolated from Decaying Wood, Hydrolyzing Cellulose and Producing Poly-3-hydroxybutyrate.</title>
        <authorList>
            <person name="Mieszkin S."/>
            <person name="Pouder E."/>
            <person name="Uroz S."/>
            <person name="Simon-Colin C."/>
            <person name="Alain K."/>
        </authorList>
    </citation>
    <scope>NUCLEOTIDE SEQUENCE [LARGE SCALE GENOMIC DNA]</scope>
    <source>
        <strain evidence="6 7">HW T5.17</strain>
    </source>
</reference>